<protein>
    <submittedName>
        <fullName evidence="1">Uncharacterized protein</fullName>
    </submittedName>
</protein>
<dbReference type="RefSeq" id="WP_173493332.1">
    <property type="nucleotide sequence ID" value="NZ_CP054056.1"/>
</dbReference>
<accession>A0A7D4TTX2</accession>
<keyword evidence="2" id="KW-1185">Reference proteome</keyword>
<dbReference type="EMBL" id="CP054056">
    <property type="protein sequence ID" value="QKJ25035.1"/>
    <property type="molecule type" value="Genomic_DNA"/>
</dbReference>
<dbReference type="Proteomes" id="UP000501003">
    <property type="component" value="Chromosome"/>
</dbReference>
<proteinExistence type="predicted"/>
<dbReference type="AlphaFoldDB" id="A0A7D4TTX2"/>
<reference evidence="1 2" key="1">
    <citation type="submission" date="2020-05" db="EMBL/GenBank/DDBJ databases">
        <title>Aquirufa sp. strain 15G-AUS-rot a new Aquirufa species.</title>
        <authorList>
            <person name="Pitt A."/>
            <person name="Hahn M.W."/>
        </authorList>
    </citation>
    <scope>NUCLEOTIDE SEQUENCE [LARGE SCALE GENOMIC DNA]</scope>
    <source>
        <strain evidence="1 2">15G-AUS-rot</strain>
    </source>
</reference>
<name>A0A7D4TTX2_9MICO</name>
<sequence length="113" mass="12274">MSCSEKGSTPLELVITLTLLLLPIAPLSQLYLQLSEQLAAESIARNSLRAAVLADPENPERQLEEKISQLANAWQVTVANYELSCLRQCEFLTLSVVVGGATGMQTAGRYVKP</sequence>
<organism evidence="1 2">
    <name type="scientific">Aquiluna borgnonia</name>
    <dbReference type="NCBI Taxonomy" id="2499157"/>
    <lineage>
        <taxon>Bacteria</taxon>
        <taxon>Bacillati</taxon>
        <taxon>Actinomycetota</taxon>
        <taxon>Actinomycetes</taxon>
        <taxon>Micrococcales</taxon>
        <taxon>Microbacteriaceae</taxon>
        <taxon>Luna cluster</taxon>
        <taxon>Luna-1 subcluster</taxon>
        <taxon>Aquiluna</taxon>
    </lineage>
</organism>
<dbReference type="KEGG" id="aqg:HRU87_02200"/>
<gene>
    <name evidence="1" type="ORF">HRU87_02200</name>
</gene>
<evidence type="ECO:0000313" key="1">
    <source>
        <dbReference type="EMBL" id="QKJ25035.1"/>
    </source>
</evidence>
<evidence type="ECO:0000313" key="2">
    <source>
        <dbReference type="Proteomes" id="UP000501003"/>
    </source>
</evidence>